<feature type="compositionally biased region" description="Basic and acidic residues" evidence="1">
    <location>
        <begin position="476"/>
        <end position="495"/>
    </location>
</feature>
<organism evidence="2 3">
    <name type="scientific">Orbilia ellipsospora</name>
    <dbReference type="NCBI Taxonomy" id="2528407"/>
    <lineage>
        <taxon>Eukaryota</taxon>
        <taxon>Fungi</taxon>
        <taxon>Dikarya</taxon>
        <taxon>Ascomycota</taxon>
        <taxon>Pezizomycotina</taxon>
        <taxon>Orbiliomycetes</taxon>
        <taxon>Orbiliales</taxon>
        <taxon>Orbiliaceae</taxon>
        <taxon>Orbilia</taxon>
    </lineage>
</organism>
<keyword evidence="3" id="KW-1185">Reference proteome</keyword>
<name>A0AAV9X3Y3_9PEZI</name>
<evidence type="ECO:0000313" key="2">
    <source>
        <dbReference type="EMBL" id="KAK6529990.1"/>
    </source>
</evidence>
<accession>A0AAV9X3Y3</accession>
<dbReference type="Proteomes" id="UP001365542">
    <property type="component" value="Unassembled WGS sequence"/>
</dbReference>
<protein>
    <submittedName>
        <fullName evidence="2">Uncharacterized protein</fullName>
    </submittedName>
</protein>
<dbReference type="AlphaFoldDB" id="A0AAV9X3Y3"/>
<reference evidence="2 3" key="1">
    <citation type="submission" date="2019-10" db="EMBL/GenBank/DDBJ databases">
        <authorList>
            <person name="Palmer J.M."/>
        </authorList>
    </citation>
    <scope>NUCLEOTIDE SEQUENCE [LARGE SCALE GENOMIC DNA]</scope>
    <source>
        <strain evidence="2 3">TWF694</strain>
    </source>
</reference>
<feature type="compositionally biased region" description="Basic residues" evidence="1">
    <location>
        <begin position="432"/>
        <end position="452"/>
    </location>
</feature>
<comment type="caution">
    <text evidence="2">The sequence shown here is derived from an EMBL/GenBank/DDBJ whole genome shotgun (WGS) entry which is preliminary data.</text>
</comment>
<evidence type="ECO:0000313" key="3">
    <source>
        <dbReference type="Proteomes" id="UP001365542"/>
    </source>
</evidence>
<gene>
    <name evidence="2" type="ORF">TWF694_003366</name>
</gene>
<dbReference type="EMBL" id="JAVHJO010000013">
    <property type="protein sequence ID" value="KAK6529990.1"/>
    <property type="molecule type" value="Genomic_DNA"/>
</dbReference>
<proteinExistence type="predicted"/>
<evidence type="ECO:0000256" key="1">
    <source>
        <dbReference type="SAM" id="MobiDB-lite"/>
    </source>
</evidence>
<sequence length="495" mass="57156">MTSHNPPLASPTRDLEAKSWATVAKLNLQLSEKASWPYVEAPVMLTKGRALSNLFFLPWEIRLQIYDYIPMTFAVNFYYTPRNIDGKEDENRFDGLDEKSYPDISNIPVCNVSWDVSETAQFDNFNYQNSNIGKYEYYVPPLMAVSKQFSVDIVAAMKSRSLAYKKYLDHLFKENNPWSDTFDPTKLPAEGWIVLRSARHIFPGFNYDTIRTITSLLPSVQSSIHSAVVVDQNGLWMKRFTWTVPKTNLKGETPGIIGLFTQHGVIVNTLGVTIKPKHLKTKENEENLIQMLMAIHEDMNTIELIYPDYTEFHGPDEHSCVGKWIGHFLHFQDLKSKVRLYKYLYDHMSIYHVPQRYLNWRGRVWPVDKLGNGIHKGDIVEEQVIRFHDDHRWSECLSRSYTSSLYYESTDSMDELHSTEYFREGEEKWKPKSGKKTKLAKRKAGVASKKKNNNVDHLGDGSTSGTKAKKGKSKGAKKDDGEPKEKRHEDKTSEY</sequence>
<feature type="region of interest" description="Disordered" evidence="1">
    <location>
        <begin position="432"/>
        <end position="495"/>
    </location>
</feature>